<proteinExistence type="predicted"/>
<evidence type="ECO:0000256" key="3">
    <source>
        <dbReference type="SAM" id="Phobius"/>
    </source>
</evidence>
<feature type="transmembrane region" description="Helical" evidence="3">
    <location>
        <begin position="147"/>
        <end position="170"/>
    </location>
</feature>
<evidence type="ECO:0008006" key="6">
    <source>
        <dbReference type="Google" id="ProtNLM"/>
    </source>
</evidence>
<reference evidence="4 5" key="1">
    <citation type="submission" date="2018-12" db="EMBL/GenBank/DDBJ databases">
        <title>Venturia inaequalis Genome Resource.</title>
        <authorList>
            <person name="Lichtner F.J."/>
        </authorList>
    </citation>
    <scope>NUCLEOTIDE SEQUENCE [LARGE SCALE GENOMIC DNA]</scope>
    <source>
        <strain evidence="4 5">120213</strain>
    </source>
</reference>
<dbReference type="InterPro" id="IPR036397">
    <property type="entry name" value="RNaseH_sf"/>
</dbReference>
<feature type="region of interest" description="Disordered" evidence="2">
    <location>
        <begin position="599"/>
        <end position="621"/>
    </location>
</feature>
<evidence type="ECO:0000313" key="5">
    <source>
        <dbReference type="Proteomes" id="UP000447873"/>
    </source>
</evidence>
<organism evidence="4 5">
    <name type="scientific">Venturia inaequalis</name>
    <name type="common">Apple scab fungus</name>
    <dbReference type="NCBI Taxonomy" id="5025"/>
    <lineage>
        <taxon>Eukaryota</taxon>
        <taxon>Fungi</taxon>
        <taxon>Dikarya</taxon>
        <taxon>Ascomycota</taxon>
        <taxon>Pezizomycotina</taxon>
        <taxon>Dothideomycetes</taxon>
        <taxon>Pleosporomycetidae</taxon>
        <taxon>Venturiales</taxon>
        <taxon>Venturiaceae</taxon>
        <taxon>Venturia</taxon>
    </lineage>
</organism>
<protein>
    <recommendedName>
        <fullName evidence="6">RNase H type-1 domain-containing protein</fullName>
    </recommendedName>
</protein>
<feature type="compositionally biased region" description="Basic residues" evidence="2">
    <location>
        <begin position="241"/>
        <end position="253"/>
    </location>
</feature>
<dbReference type="Gene3D" id="3.30.420.10">
    <property type="entry name" value="Ribonuclease H-like superfamily/Ribonuclease H"/>
    <property type="match status" value="1"/>
</dbReference>
<dbReference type="EMBL" id="WNWS01000114">
    <property type="protein sequence ID" value="KAE9979695.1"/>
    <property type="molecule type" value="Genomic_DNA"/>
</dbReference>
<accession>A0A8H3V1I4</accession>
<keyword evidence="3" id="KW-0812">Transmembrane</keyword>
<keyword evidence="1" id="KW-0175">Coiled coil</keyword>
<comment type="caution">
    <text evidence="4">The sequence shown here is derived from an EMBL/GenBank/DDBJ whole genome shotgun (WGS) entry which is preliminary data.</text>
</comment>
<keyword evidence="3" id="KW-0472">Membrane</keyword>
<name>A0A8H3V1I4_VENIN</name>
<feature type="transmembrane region" description="Helical" evidence="3">
    <location>
        <begin position="74"/>
        <end position="96"/>
    </location>
</feature>
<keyword evidence="3" id="KW-1133">Transmembrane helix</keyword>
<gene>
    <name evidence="4" type="ORF">EG328_000745</name>
</gene>
<sequence>MRSPFQLLPSLLILSQRNFFAIADPLPFPEALPVADAYPQPTAIAHEIEERAAEAFAHPEAEAVPQSYYAFSGAVYIVGAGGTTLNAASAVLLGILARGPRAITPQWAVVQLGSHVPVLLIGNYPVMDPNTLRFPSFKHRTTNKVPRLLPWATPLSLSFLSDVYFLFLTIKVNFIKRLAKTVPLTVTMDFPTVRQLYDAIVYGTVPEISEEANQHQVNTPIRKRSTPNQKATRQDQVNTPTRKRCTPNHKATSRKKKIATLQMENVSLKNTISELEDRYDRLEQTYIRELEATVASAREEKLREYIDQFKTVETYRDRDLVDEILDDISRMLRRVKTGTEMDRLLSPTMNIHDSSPTQPENFVEHGIMIPQEPSPPLLVSRLREKNHIDGTRRIEAPLDSGFTALRKSEASSNEDDSVFIIAVDGACRDLDTSCPRASIGVWFGDWPMETPESIQQRGKFGSRCNISEVVYFSRPTPSKAEIYAATRGLVGVKGLYVEKERDVDDVVVIKTDTPEVYHVARNMDVGNDEGDPERNQLIKELKAAIRELSELGVAVQFWRVGRELNRMADALTKCALNGDTKHYESVFLEWRKTYRLPPPPRCMSPEQKIETISPPRPNRVFDAGGMNAKRLEYVDKRGCVKVRKHSNLSVHNENIVIDVDAMFFGERAGHTIAKVNAWFDRRTKLQNHRTDRSLIRQSLRKKLGLTVEGIGYHATIITLLAVYGALKSDELKTGTVIIKTADRDVFEVITHRVFEYEETEYRSKRSYRGHMNPIEFADEIMKLQETVRDIEELGVQVLFWHVLGQDIAKAHALASLAVFGGVVGYQQALSKWDEWKRSGVADLSLSIRKGRAQLTEEVTEDATCFDVSHFGIDCDEILEIFGN</sequence>
<dbReference type="AlphaFoldDB" id="A0A8H3V1I4"/>
<feature type="compositionally biased region" description="Polar residues" evidence="2">
    <location>
        <begin position="226"/>
        <end position="240"/>
    </location>
</feature>
<evidence type="ECO:0000256" key="2">
    <source>
        <dbReference type="SAM" id="MobiDB-lite"/>
    </source>
</evidence>
<evidence type="ECO:0000256" key="1">
    <source>
        <dbReference type="SAM" id="Coils"/>
    </source>
</evidence>
<dbReference type="GO" id="GO:0003676">
    <property type="term" value="F:nucleic acid binding"/>
    <property type="evidence" value="ECO:0007669"/>
    <property type="project" value="InterPro"/>
</dbReference>
<evidence type="ECO:0000313" key="4">
    <source>
        <dbReference type="EMBL" id="KAE9979695.1"/>
    </source>
</evidence>
<dbReference type="Proteomes" id="UP000447873">
    <property type="component" value="Unassembled WGS sequence"/>
</dbReference>
<feature type="region of interest" description="Disordered" evidence="2">
    <location>
        <begin position="212"/>
        <end position="253"/>
    </location>
</feature>
<feature type="coiled-coil region" evidence="1">
    <location>
        <begin position="258"/>
        <end position="292"/>
    </location>
</feature>